<dbReference type="EMBL" id="MN740887">
    <property type="protein sequence ID" value="QHU16638.1"/>
    <property type="molecule type" value="Genomic_DNA"/>
</dbReference>
<feature type="domain" description="PPM-type phosphatase" evidence="1">
    <location>
        <begin position="6"/>
        <end position="299"/>
    </location>
</feature>
<evidence type="ECO:0000259" key="1">
    <source>
        <dbReference type="PROSITE" id="PS51746"/>
    </source>
</evidence>
<dbReference type="InterPro" id="IPR001932">
    <property type="entry name" value="PPM-type_phosphatase-like_dom"/>
</dbReference>
<proteinExistence type="predicted"/>
<dbReference type="InterPro" id="IPR036457">
    <property type="entry name" value="PPM-type-like_dom_sf"/>
</dbReference>
<protein>
    <recommendedName>
        <fullName evidence="1">PPM-type phosphatase domain-containing protein</fullName>
    </recommendedName>
</protein>
<name>A0A6C0KJY6_9ZZZZ</name>
<sequence>MIHSKVIQLCKKQDEIYQGSAVNSTTNEPYTYGIIIDGHGNDIGVNDIRSIIRTHLAEILESEHPHIFIQQQIEILKNEHIEKVKIYSVAQARLLKQFARSGSTFLMTKFYENRVETFSIGDSEIYVIKNDEIAYHNPIHDWNNTAEQIRLFQRKDINIFPRLSYGSFAINPTTIVNKPTYIIDYNTTHSFIPTQALGHQGITEFAPERQTIYYNNETDKIKIVLASDGLWDVFTPDHPDDLQNMKTLNAEELADLAEKRWKQEWFVAKSPQTPEELYPTKSTYDSHSYDDVSVITITNK</sequence>
<dbReference type="SUPFAM" id="SSF81606">
    <property type="entry name" value="PP2C-like"/>
    <property type="match status" value="1"/>
</dbReference>
<dbReference type="Gene3D" id="3.60.40.10">
    <property type="entry name" value="PPM-type phosphatase domain"/>
    <property type="match status" value="1"/>
</dbReference>
<organism evidence="2">
    <name type="scientific">viral metagenome</name>
    <dbReference type="NCBI Taxonomy" id="1070528"/>
    <lineage>
        <taxon>unclassified sequences</taxon>
        <taxon>metagenomes</taxon>
        <taxon>organismal metagenomes</taxon>
    </lineage>
</organism>
<dbReference type="AlphaFoldDB" id="A0A6C0KJY6"/>
<accession>A0A6C0KJY6</accession>
<reference evidence="2" key="1">
    <citation type="journal article" date="2020" name="Nature">
        <title>Giant virus diversity and host interactions through global metagenomics.</title>
        <authorList>
            <person name="Schulz F."/>
            <person name="Roux S."/>
            <person name="Paez-Espino D."/>
            <person name="Jungbluth S."/>
            <person name="Walsh D.A."/>
            <person name="Denef V.J."/>
            <person name="McMahon K.D."/>
            <person name="Konstantinidis K.T."/>
            <person name="Eloe-Fadrosh E.A."/>
            <person name="Kyrpides N.C."/>
            <person name="Woyke T."/>
        </authorList>
    </citation>
    <scope>NUCLEOTIDE SEQUENCE</scope>
    <source>
        <strain evidence="2">GVMAG-S-3300012000-53</strain>
    </source>
</reference>
<evidence type="ECO:0000313" key="2">
    <source>
        <dbReference type="EMBL" id="QHU16638.1"/>
    </source>
</evidence>
<dbReference type="PROSITE" id="PS51746">
    <property type="entry name" value="PPM_2"/>
    <property type="match status" value="1"/>
</dbReference>